<keyword evidence="2" id="KW-1185">Reference proteome</keyword>
<dbReference type="EMBL" id="JBHRTP010000119">
    <property type="protein sequence ID" value="MFC3111404.1"/>
    <property type="molecule type" value="Genomic_DNA"/>
</dbReference>
<evidence type="ECO:0000313" key="1">
    <source>
        <dbReference type="EMBL" id="MFC3111404.1"/>
    </source>
</evidence>
<reference evidence="2" key="1">
    <citation type="journal article" date="2019" name="Int. J. Syst. Evol. Microbiol.">
        <title>The Global Catalogue of Microorganisms (GCM) 10K type strain sequencing project: providing services to taxonomists for standard genome sequencing and annotation.</title>
        <authorList>
            <consortium name="The Broad Institute Genomics Platform"/>
            <consortium name="The Broad Institute Genome Sequencing Center for Infectious Disease"/>
            <person name="Wu L."/>
            <person name="Ma J."/>
        </authorList>
    </citation>
    <scope>NUCLEOTIDE SEQUENCE [LARGE SCALE GENOMIC DNA]</scope>
    <source>
        <strain evidence="2">KCTC 42986</strain>
    </source>
</reference>
<dbReference type="Proteomes" id="UP001595530">
    <property type="component" value="Unassembled WGS sequence"/>
</dbReference>
<organism evidence="1 2">
    <name type="scientific">Undibacterium arcticum</name>
    <dbReference type="NCBI Taxonomy" id="1762892"/>
    <lineage>
        <taxon>Bacteria</taxon>
        <taxon>Pseudomonadati</taxon>
        <taxon>Pseudomonadota</taxon>
        <taxon>Betaproteobacteria</taxon>
        <taxon>Burkholderiales</taxon>
        <taxon>Oxalobacteraceae</taxon>
        <taxon>Undibacterium</taxon>
    </lineage>
</organism>
<dbReference type="PIRSF" id="PIRSF028438">
    <property type="entry name" value="UCP028438"/>
    <property type="match status" value="1"/>
</dbReference>
<gene>
    <name evidence="1" type="ORF">ACFOFO_26265</name>
</gene>
<proteinExistence type="predicted"/>
<dbReference type="InterPro" id="IPR016884">
    <property type="entry name" value="UCP028438"/>
</dbReference>
<dbReference type="RefSeq" id="WP_390323095.1">
    <property type="nucleotide sequence ID" value="NZ_JBHRTP010000119.1"/>
</dbReference>
<protein>
    <submittedName>
        <fullName evidence="1">Uncharacterized protein</fullName>
    </submittedName>
</protein>
<comment type="caution">
    <text evidence="1">The sequence shown here is derived from an EMBL/GenBank/DDBJ whole genome shotgun (WGS) entry which is preliminary data.</text>
</comment>
<evidence type="ECO:0000313" key="2">
    <source>
        <dbReference type="Proteomes" id="UP001595530"/>
    </source>
</evidence>
<sequence>MAIGDQSDIFGRIKSVLPRWFGPASPLLDALLQGLANASAFAYSLYLYAKLQTRILTATDGWLDMVAADFFGAALQRSANQSDASFRARIIINLFRERGTRNAITKVLTDLTGRAPIIFEPQRPMDTGAYGAPNSGYGVAGGYGSMLIPFQAFVQAYRPASTGIPYVTGYGSSPGGYGVASRADYATLSQSTGAVADSDIYAAIDSVKPVGSTIWTQINS</sequence>
<name>A0ABV7FB02_9BURK</name>
<accession>A0ABV7FB02</accession>